<organism evidence="10 11">
    <name type="scientific">Micromonospora ureilytica</name>
    <dbReference type="NCBI Taxonomy" id="709868"/>
    <lineage>
        <taxon>Bacteria</taxon>
        <taxon>Bacillati</taxon>
        <taxon>Actinomycetota</taxon>
        <taxon>Actinomycetes</taxon>
        <taxon>Micromonosporales</taxon>
        <taxon>Micromonosporaceae</taxon>
        <taxon>Micromonospora</taxon>
    </lineage>
</organism>
<feature type="region of interest" description="Disordered" evidence="6">
    <location>
        <begin position="221"/>
        <end position="395"/>
    </location>
</feature>
<keyword evidence="3 7" id="KW-0812">Transmembrane</keyword>
<evidence type="ECO:0000259" key="8">
    <source>
        <dbReference type="Pfam" id="PF04024"/>
    </source>
</evidence>
<feature type="transmembrane region" description="Helical" evidence="7">
    <location>
        <begin position="422"/>
        <end position="443"/>
    </location>
</feature>
<dbReference type="RefSeq" id="WP_231396484.1">
    <property type="nucleotide sequence ID" value="NZ_JADOTX010000001.1"/>
</dbReference>
<comment type="subcellular location">
    <subcellularLocation>
        <location evidence="1">Cell membrane</location>
        <topology evidence="1">Single-pass membrane protein</topology>
    </subcellularLocation>
</comment>
<accession>A0ABS0JRH4</accession>
<feature type="domain" description="Cell wall-active antibiotics response LiaF-like C-terminal" evidence="9">
    <location>
        <begin position="498"/>
        <end position="593"/>
    </location>
</feature>
<keyword evidence="4 7" id="KW-1133">Transmembrane helix</keyword>
<evidence type="ECO:0000313" key="11">
    <source>
        <dbReference type="Proteomes" id="UP000614915"/>
    </source>
</evidence>
<evidence type="ECO:0000313" key="10">
    <source>
        <dbReference type="EMBL" id="MBG6069629.1"/>
    </source>
</evidence>
<evidence type="ECO:0000256" key="6">
    <source>
        <dbReference type="SAM" id="MobiDB-lite"/>
    </source>
</evidence>
<proteinExistence type="predicted"/>
<evidence type="ECO:0000256" key="4">
    <source>
        <dbReference type="ARBA" id="ARBA00022989"/>
    </source>
</evidence>
<feature type="compositionally biased region" description="Low complexity" evidence="6">
    <location>
        <begin position="256"/>
        <end position="290"/>
    </location>
</feature>
<feature type="compositionally biased region" description="Low complexity" evidence="6">
    <location>
        <begin position="339"/>
        <end position="354"/>
    </location>
</feature>
<keyword evidence="2" id="KW-1003">Cell membrane</keyword>
<feature type="compositionally biased region" description="Pro residues" evidence="6">
    <location>
        <begin position="81"/>
        <end position="91"/>
    </location>
</feature>
<evidence type="ECO:0000256" key="7">
    <source>
        <dbReference type="SAM" id="Phobius"/>
    </source>
</evidence>
<feature type="compositionally biased region" description="Low complexity" evidence="6">
    <location>
        <begin position="27"/>
        <end position="53"/>
    </location>
</feature>
<dbReference type="EMBL" id="JADOTX010000001">
    <property type="protein sequence ID" value="MBG6069629.1"/>
    <property type="molecule type" value="Genomic_DNA"/>
</dbReference>
<reference evidence="10 11" key="1">
    <citation type="submission" date="2020-11" db="EMBL/GenBank/DDBJ databases">
        <title>Sequencing the genomes of 1000 actinobacteria strains.</title>
        <authorList>
            <person name="Klenk H.-P."/>
        </authorList>
    </citation>
    <scope>NUCLEOTIDE SEQUENCE [LARGE SCALE GENOMIC DNA]</scope>
    <source>
        <strain evidence="10 11">DSM 101692</strain>
    </source>
</reference>
<dbReference type="PANTHER" id="PTHR33885:SF3">
    <property type="entry name" value="PHAGE SHOCK PROTEIN C"/>
    <property type="match status" value="1"/>
</dbReference>
<sequence>MTEEAAPPPRPGSAQPGGSAPPPPTTTPTEWTEPSTFGPHAGTDATADTTPGGPADGYGPPPAGYGPGPGFAAGTGYGPGGPGPSAPPPPLGGSGFTSRYGLVRPREGRYLAGVCAAIGRATNTDPVLWRVLLAVLGFFGGIGILVYVAAWLIIPNEGDTASPVESMLGRGRSSMSPVTVIVLGILVAASFAYIVTDAFRAVLLGAAILVAGALLLNRDGRNPRPGTPGGPPPAAPSGNPAGPVVPPTAWPAPSYGTAPSTGPAATPPVFGTSPGYATTTGAAPTVTIPAYDVPPTGGPLPPTATQPVSGMGPLSGQPATTAAAQPGWPSSTMSSAGWPSAPVSSTPAAPAGYPTAPPPSGYRPPFAPHGPYASPAPAAPPPPKPPKPPKRPKERSPLGAVTFSLIFLVLGLVALLDLLDVFAISASAYFAAALATIALGLLVGTWFGRARWLIALGLVTAAALGTATVAESYDRIRGVDGAVTWAPTDYRDLADRYENSFGDAVLDLRGIDFAKRDSQVTVAVNFGQATVVVPPNVDVTTVADVNAGDAKVFGNRSGGLDGRLRESTDVGADGPGGGTLRLYIHVNAGNLEVTR</sequence>
<evidence type="ECO:0000256" key="2">
    <source>
        <dbReference type="ARBA" id="ARBA00022475"/>
    </source>
</evidence>
<dbReference type="PANTHER" id="PTHR33885">
    <property type="entry name" value="PHAGE SHOCK PROTEIN C"/>
    <property type="match status" value="1"/>
</dbReference>
<evidence type="ECO:0000256" key="1">
    <source>
        <dbReference type="ARBA" id="ARBA00004162"/>
    </source>
</evidence>
<dbReference type="InterPro" id="IPR007168">
    <property type="entry name" value="Phageshock_PspC_N"/>
</dbReference>
<feature type="compositionally biased region" description="Pro residues" evidence="6">
    <location>
        <begin position="1"/>
        <end position="11"/>
    </location>
</feature>
<dbReference type="Proteomes" id="UP000614915">
    <property type="component" value="Unassembled WGS sequence"/>
</dbReference>
<keyword evidence="5 7" id="KW-0472">Membrane</keyword>
<evidence type="ECO:0000256" key="3">
    <source>
        <dbReference type="ARBA" id="ARBA00022692"/>
    </source>
</evidence>
<feature type="compositionally biased region" description="Gly residues" evidence="6">
    <location>
        <begin position="65"/>
        <end position="80"/>
    </location>
</feature>
<feature type="transmembrane region" description="Helical" evidence="7">
    <location>
        <begin position="175"/>
        <end position="195"/>
    </location>
</feature>
<feature type="compositionally biased region" description="Pro residues" evidence="6">
    <location>
        <begin position="225"/>
        <end position="235"/>
    </location>
</feature>
<comment type="caution">
    <text evidence="10">The sequence shown here is derived from an EMBL/GenBank/DDBJ whole genome shotgun (WGS) entry which is preliminary data.</text>
</comment>
<keyword evidence="11" id="KW-1185">Reference proteome</keyword>
<dbReference type="Pfam" id="PF09922">
    <property type="entry name" value="LiaF-like_C"/>
    <property type="match status" value="1"/>
</dbReference>
<evidence type="ECO:0000259" key="9">
    <source>
        <dbReference type="Pfam" id="PF09922"/>
    </source>
</evidence>
<dbReference type="InterPro" id="IPR024425">
    <property type="entry name" value="LiaF-like_C"/>
</dbReference>
<feature type="compositionally biased region" description="Polar residues" evidence="6">
    <location>
        <begin position="317"/>
        <end position="337"/>
    </location>
</feature>
<feature type="transmembrane region" description="Helical" evidence="7">
    <location>
        <begin position="127"/>
        <end position="154"/>
    </location>
</feature>
<dbReference type="Pfam" id="PF04024">
    <property type="entry name" value="PspC"/>
    <property type="match status" value="1"/>
</dbReference>
<evidence type="ECO:0000256" key="5">
    <source>
        <dbReference type="ARBA" id="ARBA00023136"/>
    </source>
</evidence>
<feature type="transmembrane region" description="Helical" evidence="7">
    <location>
        <begin position="450"/>
        <end position="470"/>
    </location>
</feature>
<feature type="region of interest" description="Disordered" evidence="6">
    <location>
        <begin position="1"/>
        <end position="98"/>
    </location>
</feature>
<name>A0ABS0JRH4_9ACTN</name>
<feature type="domain" description="Phage shock protein PspC N-terminal" evidence="8">
    <location>
        <begin position="102"/>
        <end position="157"/>
    </location>
</feature>
<protein>
    <submittedName>
        <fullName evidence="10">Phage shock protein PspC (Stress-responsive transcriptional regulator)</fullName>
    </submittedName>
</protein>
<dbReference type="InterPro" id="IPR052027">
    <property type="entry name" value="PspC"/>
</dbReference>
<feature type="compositionally biased region" description="Pro residues" evidence="6">
    <location>
        <begin position="377"/>
        <end position="386"/>
    </location>
</feature>
<feature type="compositionally biased region" description="Pro residues" evidence="6">
    <location>
        <begin position="355"/>
        <end position="368"/>
    </location>
</feature>
<feature type="transmembrane region" description="Helical" evidence="7">
    <location>
        <begin position="397"/>
        <end position="416"/>
    </location>
</feature>
<gene>
    <name evidence="10" type="ORF">IW248_005916</name>
</gene>